<organism evidence="2">
    <name type="scientific">Anguilla anguilla</name>
    <name type="common">European freshwater eel</name>
    <name type="synonym">Muraena anguilla</name>
    <dbReference type="NCBI Taxonomy" id="7936"/>
    <lineage>
        <taxon>Eukaryota</taxon>
        <taxon>Metazoa</taxon>
        <taxon>Chordata</taxon>
        <taxon>Craniata</taxon>
        <taxon>Vertebrata</taxon>
        <taxon>Euteleostomi</taxon>
        <taxon>Actinopterygii</taxon>
        <taxon>Neopterygii</taxon>
        <taxon>Teleostei</taxon>
        <taxon>Anguilliformes</taxon>
        <taxon>Anguillidae</taxon>
        <taxon>Anguilla</taxon>
    </lineage>
</organism>
<reference evidence="2" key="2">
    <citation type="journal article" date="2015" name="Fish Shellfish Immunol.">
        <title>Early steps in the European eel (Anguilla anguilla)-Vibrio vulnificus interaction in the gills: Role of the RtxA13 toxin.</title>
        <authorList>
            <person name="Callol A."/>
            <person name="Pajuelo D."/>
            <person name="Ebbesson L."/>
            <person name="Teles M."/>
            <person name="MacKenzie S."/>
            <person name="Amaro C."/>
        </authorList>
    </citation>
    <scope>NUCLEOTIDE SEQUENCE</scope>
</reference>
<dbReference type="AlphaFoldDB" id="A0A0E9V6V0"/>
<feature type="compositionally biased region" description="Basic and acidic residues" evidence="1">
    <location>
        <begin position="22"/>
        <end position="42"/>
    </location>
</feature>
<sequence>MFPPKIVSLQTFGGKSQNSQTRFDRDAKAANVRRKLDQKETF</sequence>
<evidence type="ECO:0000313" key="2">
    <source>
        <dbReference type="EMBL" id="JAH73752.1"/>
    </source>
</evidence>
<accession>A0A0E9V6V0</accession>
<name>A0A0E9V6V0_ANGAN</name>
<evidence type="ECO:0000256" key="1">
    <source>
        <dbReference type="SAM" id="MobiDB-lite"/>
    </source>
</evidence>
<proteinExistence type="predicted"/>
<feature type="region of interest" description="Disordered" evidence="1">
    <location>
        <begin position="1"/>
        <end position="42"/>
    </location>
</feature>
<feature type="compositionally biased region" description="Polar residues" evidence="1">
    <location>
        <begin position="8"/>
        <end position="21"/>
    </location>
</feature>
<dbReference type="EMBL" id="GBXM01034825">
    <property type="protein sequence ID" value="JAH73752.1"/>
    <property type="molecule type" value="Transcribed_RNA"/>
</dbReference>
<protein>
    <submittedName>
        <fullName evidence="2">Uncharacterized protein</fullName>
    </submittedName>
</protein>
<reference evidence="2" key="1">
    <citation type="submission" date="2014-11" db="EMBL/GenBank/DDBJ databases">
        <authorList>
            <person name="Amaro Gonzalez C."/>
        </authorList>
    </citation>
    <scope>NUCLEOTIDE SEQUENCE</scope>
</reference>